<dbReference type="InterPro" id="IPR024214">
    <property type="entry name" value="DUF3843"/>
</dbReference>
<gene>
    <name evidence="1" type="ORF">GCM10011386_31480</name>
</gene>
<dbReference type="EMBL" id="BMIK01000012">
    <property type="protein sequence ID" value="GGC37088.1"/>
    <property type="molecule type" value="Genomic_DNA"/>
</dbReference>
<reference evidence="2" key="1">
    <citation type="journal article" date="2019" name="Int. J. Syst. Evol. Microbiol.">
        <title>The Global Catalogue of Microorganisms (GCM) 10K type strain sequencing project: providing services to taxonomists for standard genome sequencing and annotation.</title>
        <authorList>
            <consortium name="The Broad Institute Genomics Platform"/>
            <consortium name="The Broad Institute Genome Sequencing Center for Infectious Disease"/>
            <person name="Wu L."/>
            <person name="Ma J."/>
        </authorList>
    </citation>
    <scope>NUCLEOTIDE SEQUENCE [LARGE SCALE GENOMIC DNA]</scope>
    <source>
        <strain evidence="2">CGMCC 1.15342</strain>
    </source>
</reference>
<evidence type="ECO:0000313" key="1">
    <source>
        <dbReference type="EMBL" id="GGC37088.1"/>
    </source>
</evidence>
<comment type="caution">
    <text evidence="1">The sequence shown here is derived from an EMBL/GenBank/DDBJ whole genome shotgun (WGS) entry which is preliminary data.</text>
</comment>
<dbReference type="Proteomes" id="UP000597338">
    <property type="component" value="Unassembled WGS sequence"/>
</dbReference>
<sequence length="528" mass="62857">MELSYVSKEWFLARKPYHRLTAYDQFYLKICRDLYRIIRRAIGNHESSNSESRELAYRITAYFEDVVNGIGFWEVVVGHFKNVYGKRIPFFSKVQLDEWEEDYEDINPADIHFLIYQHFAVLHRENYKVSYVDVLCIDMLREEIVDYLDAIEEVKLTDFYSTFLQVPDDFFELKDVLSWLVYESYLFGNEFSARLIDFEEKLLEEADPSMLERINMLRYAEKDRLMFTVPSALGALHPLDIWAGALKDKPSDRALLLGLKEQVYGVFEIENETDTHYQFRHTYTHERYAVAKSSFGSPYDAKYAQTKLVNFRGEYLITGLIFEPFDFSKPVDISAYNERYQYPFLRHHGGFRQKLAETLKQQYHTAVEFFGTPWNVFPSKKIFAERMDAFLKWQYQRAKEENDELNDEPGSFPMPDDTEESTVLYFVSDDWTVEVIYSPEEMDECVAGFKTVYEYFYSDLLTRGFATTRLLRYIFKHRRIHQPQRNGADFGWLDDIIDFEALLHIYFPEEFSTYLPPRMTVKGFEVHR</sequence>
<name>A0ABQ1M9X4_9SPHI</name>
<dbReference type="RefSeq" id="WP_188752398.1">
    <property type="nucleotide sequence ID" value="NZ_BMIK01000012.1"/>
</dbReference>
<protein>
    <recommendedName>
        <fullName evidence="3">DUF3843 family protein</fullName>
    </recommendedName>
</protein>
<proteinExistence type="predicted"/>
<accession>A0ABQ1M9X4</accession>
<evidence type="ECO:0008006" key="3">
    <source>
        <dbReference type="Google" id="ProtNLM"/>
    </source>
</evidence>
<keyword evidence="2" id="KW-1185">Reference proteome</keyword>
<dbReference type="Pfam" id="PF12954">
    <property type="entry name" value="DUF3843"/>
    <property type="match status" value="1"/>
</dbReference>
<evidence type="ECO:0000313" key="2">
    <source>
        <dbReference type="Proteomes" id="UP000597338"/>
    </source>
</evidence>
<organism evidence="1 2">
    <name type="scientific">Parapedobacter defluvii</name>
    <dbReference type="NCBI Taxonomy" id="2045106"/>
    <lineage>
        <taxon>Bacteria</taxon>
        <taxon>Pseudomonadati</taxon>
        <taxon>Bacteroidota</taxon>
        <taxon>Sphingobacteriia</taxon>
        <taxon>Sphingobacteriales</taxon>
        <taxon>Sphingobacteriaceae</taxon>
        <taxon>Parapedobacter</taxon>
    </lineage>
</organism>